<sequence>WQLFKRGLLEAAAECCGYKRVGLTPGGQKRSSWWTREVQLAVKEKKAAFKKWLGNKGLLLAYDTSKQKGCSQNSGKIQS</sequence>
<organism evidence="3">
    <name type="scientific">Soboliphyme baturini</name>
    <dbReference type="NCBI Taxonomy" id="241478"/>
    <lineage>
        <taxon>Eukaryota</taxon>
        <taxon>Metazoa</taxon>
        <taxon>Ecdysozoa</taxon>
        <taxon>Nematoda</taxon>
        <taxon>Enoplea</taxon>
        <taxon>Dorylaimia</taxon>
        <taxon>Dioctophymatida</taxon>
        <taxon>Dioctophymatoidea</taxon>
        <taxon>Soboliphymatidae</taxon>
        <taxon>Soboliphyme</taxon>
    </lineage>
</organism>
<accession>A0A183IYW3</accession>
<dbReference type="Proteomes" id="UP000270296">
    <property type="component" value="Unassembled WGS sequence"/>
</dbReference>
<dbReference type="EMBL" id="UZAM01011997">
    <property type="protein sequence ID" value="VDP19441.1"/>
    <property type="molecule type" value="Genomic_DNA"/>
</dbReference>
<protein>
    <submittedName>
        <fullName evidence="3">Transposase</fullName>
    </submittedName>
</protein>
<gene>
    <name evidence="1" type="ORF">SBAD_LOCUS8811</name>
</gene>
<dbReference type="OrthoDB" id="6781167at2759"/>
<reference evidence="3" key="1">
    <citation type="submission" date="2016-06" db="UniProtKB">
        <authorList>
            <consortium name="WormBaseParasite"/>
        </authorList>
    </citation>
    <scope>IDENTIFICATION</scope>
</reference>
<proteinExistence type="predicted"/>
<name>A0A183IYW3_9BILA</name>
<dbReference type="AlphaFoldDB" id="A0A183IYW3"/>
<dbReference type="WBParaSite" id="SBAD_0000913101-mRNA-1">
    <property type="protein sequence ID" value="SBAD_0000913101-mRNA-1"/>
    <property type="gene ID" value="SBAD_0000913101"/>
</dbReference>
<keyword evidence="2" id="KW-1185">Reference proteome</keyword>
<evidence type="ECO:0000313" key="1">
    <source>
        <dbReference type="EMBL" id="VDP19441.1"/>
    </source>
</evidence>
<evidence type="ECO:0000313" key="2">
    <source>
        <dbReference type="Proteomes" id="UP000270296"/>
    </source>
</evidence>
<reference evidence="1 2" key="2">
    <citation type="submission" date="2018-11" db="EMBL/GenBank/DDBJ databases">
        <authorList>
            <consortium name="Pathogen Informatics"/>
        </authorList>
    </citation>
    <scope>NUCLEOTIDE SEQUENCE [LARGE SCALE GENOMIC DNA]</scope>
</reference>
<evidence type="ECO:0000313" key="3">
    <source>
        <dbReference type="WBParaSite" id="SBAD_0000913101-mRNA-1"/>
    </source>
</evidence>